<reference evidence="8 9" key="1">
    <citation type="submission" date="2020-08" db="EMBL/GenBank/DDBJ databases">
        <title>A Genomic Blueprint of the Chicken Gut Microbiome.</title>
        <authorList>
            <person name="Gilroy R."/>
            <person name="Ravi A."/>
            <person name="Getino M."/>
            <person name="Pursley I."/>
            <person name="Horton D.L."/>
            <person name="Alikhan N.-F."/>
            <person name="Baker D."/>
            <person name="Gharbi K."/>
            <person name="Hall N."/>
            <person name="Watson M."/>
            <person name="Adriaenssens E.M."/>
            <person name="Foster-Nyarko E."/>
            <person name="Jarju S."/>
            <person name="Secka A."/>
            <person name="Antonio M."/>
            <person name="Oren A."/>
            <person name="Chaudhuri R."/>
            <person name="La Ragione R.M."/>
            <person name="Hildebrand F."/>
            <person name="Pallen M.J."/>
        </authorList>
    </citation>
    <scope>NUCLEOTIDE SEQUENCE [LARGE SCALE GENOMIC DNA]</scope>
    <source>
        <strain evidence="8 9">Re31</strain>
    </source>
</reference>
<keyword evidence="3 5" id="KW-0238">DNA-binding</keyword>
<name>A0ABR8X8F3_9BACL</name>
<evidence type="ECO:0000256" key="5">
    <source>
        <dbReference type="PROSITE-ProRule" id="PRU01248"/>
    </source>
</evidence>
<keyword evidence="4" id="KW-0233">DNA recombination</keyword>
<evidence type="ECO:0000256" key="4">
    <source>
        <dbReference type="ARBA" id="ARBA00023172"/>
    </source>
</evidence>
<dbReference type="Pfam" id="PF00589">
    <property type="entry name" value="Phage_integrase"/>
    <property type="match status" value="1"/>
</dbReference>
<keyword evidence="9" id="KW-1185">Reference proteome</keyword>
<comment type="similarity">
    <text evidence="1">Belongs to the 'phage' integrase family.</text>
</comment>
<dbReference type="InterPro" id="IPR002104">
    <property type="entry name" value="Integrase_catalytic"/>
</dbReference>
<dbReference type="InterPro" id="IPR011010">
    <property type="entry name" value="DNA_brk_join_enz"/>
</dbReference>
<dbReference type="RefSeq" id="WP_191706124.1">
    <property type="nucleotide sequence ID" value="NZ_JACSQA010000002.1"/>
</dbReference>
<dbReference type="Gene3D" id="1.10.150.130">
    <property type="match status" value="1"/>
</dbReference>
<dbReference type="InterPro" id="IPR010998">
    <property type="entry name" value="Integrase_recombinase_N"/>
</dbReference>
<evidence type="ECO:0000259" key="6">
    <source>
        <dbReference type="PROSITE" id="PS51898"/>
    </source>
</evidence>
<dbReference type="InterPro" id="IPR004107">
    <property type="entry name" value="Integrase_SAM-like_N"/>
</dbReference>
<dbReference type="PANTHER" id="PTHR30349:SF41">
    <property type="entry name" value="INTEGRASE_RECOMBINASE PROTEIN MJ0367-RELATED"/>
    <property type="match status" value="1"/>
</dbReference>
<comment type="caution">
    <text evidence="8">The sequence shown here is derived from an EMBL/GenBank/DDBJ whole genome shotgun (WGS) entry which is preliminary data.</text>
</comment>
<evidence type="ECO:0000313" key="9">
    <source>
        <dbReference type="Proteomes" id="UP000640930"/>
    </source>
</evidence>
<evidence type="ECO:0000313" key="8">
    <source>
        <dbReference type="EMBL" id="MBD8025575.1"/>
    </source>
</evidence>
<accession>A0ABR8X8F3</accession>
<dbReference type="PROSITE" id="PS51898">
    <property type="entry name" value="TYR_RECOMBINASE"/>
    <property type="match status" value="1"/>
</dbReference>
<evidence type="ECO:0000256" key="1">
    <source>
        <dbReference type="ARBA" id="ARBA00008857"/>
    </source>
</evidence>
<evidence type="ECO:0000256" key="2">
    <source>
        <dbReference type="ARBA" id="ARBA00022908"/>
    </source>
</evidence>
<feature type="domain" description="Tyr recombinase" evidence="6">
    <location>
        <begin position="161"/>
        <end position="343"/>
    </location>
</feature>
<sequence length="361" mass="42643">MAKVVKFKNSIDEIIFLVTSNEGKPYFYVNKYIKFLQTIKKSTNTIKSYAYRLKLYWDYVESYQMDFKKITMDDFVKYVGWLQGNGNIHSKNRSTNTINYNVTAVFGFYNYLARFHSEVLETELDFYTESIKKYSYRSFLEHTKSSVKSKLKVLKLREVKKTYKKLSAEQLKKIFNYKMNLRNRLLLQILYETGMRISEALNIKLEDIDISDKKILITKSKTPYGENRWVYLSADTINLLQDYIYEIHEKNNFDSDYLFLKLTGNQRGQPCDYSTVEAFFKSVSKMVGFKVTPHMFRHTLATELHESNVEISIIKAILGHKDVQTTINMYIHPSEKSIRTEFDKVVQNREKGKENVKSKSK</sequence>
<organism evidence="8 9">
    <name type="scientific">Ureibacillus galli</name>
    <dbReference type="NCBI Taxonomy" id="2762222"/>
    <lineage>
        <taxon>Bacteria</taxon>
        <taxon>Bacillati</taxon>
        <taxon>Bacillota</taxon>
        <taxon>Bacilli</taxon>
        <taxon>Bacillales</taxon>
        <taxon>Caryophanaceae</taxon>
        <taxon>Ureibacillus</taxon>
    </lineage>
</organism>
<gene>
    <name evidence="8" type="ORF">H9636_02780</name>
</gene>
<protein>
    <submittedName>
        <fullName evidence="8">Tyrosine-type recombinase/integrase</fullName>
    </submittedName>
</protein>
<evidence type="ECO:0000256" key="3">
    <source>
        <dbReference type="ARBA" id="ARBA00023125"/>
    </source>
</evidence>
<evidence type="ECO:0000259" key="7">
    <source>
        <dbReference type="PROSITE" id="PS51900"/>
    </source>
</evidence>
<dbReference type="InterPro" id="IPR044068">
    <property type="entry name" value="CB"/>
</dbReference>
<dbReference type="PANTHER" id="PTHR30349">
    <property type="entry name" value="PHAGE INTEGRASE-RELATED"/>
    <property type="match status" value="1"/>
</dbReference>
<dbReference type="Gene3D" id="1.10.443.10">
    <property type="entry name" value="Intergrase catalytic core"/>
    <property type="match status" value="1"/>
</dbReference>
<feature type="domain" description="Core-binding (CB)" evidence="7">
    <location>
        <begin position="23"/>
        <end position="113"/>
    </location>
</feature>
<dbReference type="PROSITE" id="PS51900">
    <property type="entry name" value="CB"/>
    <property type="match status" value="1"/>
</dbReference>
<keyword evidence="2" id="KW-0229">DNA integration</keyword>
<dbReference type="InterPro" id="IPR050090">
    <property type="entry name" value="Tyrosine_recombinase_XerCD"/>
</dbReference>
<dbReference type="Proteomes" id="UP000640930">
    <property type="component" value="Unassembled WGS sequence"/>
</dbReference>
<proteinExistence type="inferred from homology"/>
<dbReference type="SUPFAM" id="SSF56349">
    <property type="entry name" value="DNA breaking-rejoining enzymes"/>
    <property type="match status" value="1"/>
</dbReference>
<dbReference type="Pfam" id="PF02899">
    <property type="entry name" value="Phage_int_SAM_1"/>
    <property type="match status" value="1"/>
</dbReference>
<dbReference type="InterPro" id="IPR013762">
    <property type="entry name" value="Integrase-like_cat_sf"/>
</dbReference>
<dbReference type="EMBL" id="JACSQA010000002">
    <property type="protein sequence ID" value="MBD8025575.1"/>
    <property type="molecule type" value="Genomic_DNA"/>
</dbReference>